<feature type="compositionally biased region" description="Polar residues" evidence="1">
    <location>
        <begin position="80"/>
        <end position="89"/>
    </location>
</feature>
<feature type="region of interest" description="Disordered" evidence="1">
    <location>
        <begin position="1"/>
        <end position="43"/>
    </location>
</feature>
<gene>
    <name evidence="2" type="ORF">CALMAC_LOCUS5006</name>
</gene>
<sequence>MAAAAVNELEVDSDESFTEPRKRRRESARLKPQESLQNGEEDDNMLLNNRFSLLDLSQGCTPIINQLKMRRKRKEYGLGTRTQKVQQTKHCTRKAKD</sequence>
<dbReference type="OrthoDB" id="3039988at2759"/>
<dbReference type="AlphaFoldDB" id="A0A653BZH7"/>
<accession>A0A653BZH7</accession>
<keyword evidence="3" id="KW-1185">Reference proteome</keyword>
<dbReference type="EMBL" id="CAACVG010006685">
    <property type="protein sequence ID" value="VEN41032.1"/>
    <property type="molecule type" value="Genomic_DNA"/>
</dbReference>
<protein>
    <submittedName>
        <fullName evidence="2">Uncharacterized protein</fullName>
    </submittedName>
</protein>
<feature type="region of interest" description="Disordered" evidence="1">
    <location>
        <begin position="76"/>
        <end position="97"/>
    </location>
</feature>
<proteinExistence type="predicted"/>
<evidence type="ECO:0000256" key="1">
    <source>
        <dbReference type="SAM" id="MobiDB-lite"/>
    </source>
</evidence>
<name>A0A653BZH7_CALMS</name>
<evidence type="ECO:0000313" key="2">
    <source>
        <dbReference type="EMBL" id="VEN41032.1"/>
    </source>
</evidence>
<dbReference type="Proteomes" id="UP000410492">
    <property type="component" value="Unassembled WGS sequence"/>
</dbReference>
<organism evidence="2 3">
    <name type="scientific">Callosobruchus maculatus</name>
    <name type="common">Southern cowpea weevil</name>
    <name type="synonym">Pulse bruchid</name>
    <dbReference type="NCBI Taxonomy" id="64391"/>
    <lineage>
        <taxon>Eukaryota</taxon>
        <taxon>Metazoa</taxon>
        <taxon>Ecdysozoa</taxon>
        <taxon>Arthropoda</taxon>
        <taxon>Hexapoda</taxon>
        <taxon>Insecta</taxon>
        <taxon>Pterygota</taxon>
        <taxon>Neoptera</taxon>
        <taxon>Endopterygota</taxon>
        <taxon>Coleoptera</taxon>
        <taxon>Polyphaga</taxon>
        <taxon>Cucujiformia</taxon>
        <taxon>Chrysomeloidea</taxon>
        <taxon>Chrysomelidae</taxon>
        <taxon>Bruchinae</taxon>
        <taxon>Bruchini</taxon>
        <taxon>Callosobruchus</taxon>
    </lineage>
</organism>
<evidence type="ECO:0000313" key="3">
    <source>
        <dbReference type="Proteomes" id="UP000410492"/>
    </source>
</evidence>
<reference evidence="2 3" key="1">
    <citation type="submission" date="2019-01" db="EMBL/GenBank/DDBJ databases">
        <authorList>
            <person name="Sayadi A."/>
        </authorList>
    </citation>
    <scope>NUCLEOTIDE SEQUENCE [LARGE SCALE GENOMIC DNA]</scope>
</reference>